<accession>A0A812DRC2</accession>
<keyword evidence="1" id="KW-0472">Membrane</keyword>
<keyword evidence="3" id="KW-1185">Reference proteome</keyword>
<evidence type="ECO:0000313" key="2">
    <source>
        <dbReference type="EMBL" id="CAE1308955.1"/>
    </source>
</evidence>
<sequence length="195" mass="22179">MENAADKVLNIISCHLKLLLHNLRYLTVKHSVFSSPSAFYCSIDYALLEVLFLPTCFFLHYFSFFKLVLSVYFLLSSSFVHLFVHSFFLLVTLSFACFFILISNYILFSSLPSFPINSIIIMKAIYVITPTDNTNQCVAPLPFRLPSAHALRSHAHPVPSILAVCGRRTPMRQSLCEQTKISFGTCFFCLHFLSS</sequence>
<dbReference type="EMBL" id="CAHIKZ030004241">
    <property type="protein sequence ID" value="CAE1308955.1"/>
    <property type="molecule type" value="Genomic_DNA"/>
</dbReference>
<feature type="transmembrane region" description="Helical" evidence="1">
    <location>
        <begin position="87"/>
        <end position="108"/>
    </location>
</feature>
<reference evidence="2" key="1">
    <citation type="submission" date="2021-01" db="EMBL/GenBank/DDBJ databases">
        <authorList>
            <person name="Li R."/>
            <person name="Bekaert M."/>
        </authorList>
    </citation>
    <scope>NUCLEOTIDE SEQUENCE</scope>
    <source>
        <strain evidence="2">Farmed</strain>
    </source>
</reference>
<evidence type="ECO:0000256" key="1">
    <source>
        <dbReference type="SAM" id="Phobius"/>
    </source>
</evidence>
<proteinExistence type="predicted"/>
<protein>
    <submittedName>
        <fullName evidence="2">Uncharacterized protein</fullName>
    </submittedName>
</protein>
<dbReference type="AlphaFoldDB" id="A0A812DRC2"/>
<keyword evidence="1" id="KW-1133">Transmembrane helix</keyword>
<dbReference type="Proteomes" id="UP000597762">
    <property type="component" value="Unassembled WGS sequence"/>
</dbReference>
<gene>
    <name evidence="2" type="ORF">SPHA_60761</name>
</gene>
<evidence type="ECO:0000313" key="3">
    <source>
        <dbReference type="Proteomes" id="UP000597762"/>
    </source>
</evidence>
<comment type="caution">
    <text evidence="2">The sequence shown here is derived from an EMBL/GenBank/DDBJ whole genome shotgun (WGS) entry which is preliminary data.</text>
</comment>
<feature type="transmembrane region" description="Helical" evidence="1">
    <location>
        <begin position="52"/>
        <end position="75"/>
    </location>
</feature>
<keyword evidence="1" id="KW-0812">Transmembrane</keyword>
<name>A0A812DRC2_ACAPH</name>
<organism evidence="2 3">
    <name type="scientific">Acanthosepion pharaonis</name>
    <name type="common">Pharaoh cuttlefish</name>
    <name type="synonym">Sepia pharaonis</name>
    <dbReference type="NCBI Taxonomy" id="158019"/>
    <lineage>
        <taxon>Eukaryota</taxon>
        <taxon>Metazoa</taxon>
        <taxon>Spiralia</taxon>
        <taxon>Lophotrochozoa</taxon>
        <taxon>Mollusca</taxon>
        <taxon>Cephalopoda</taxon>
        <taxon>Coleoidea</taxon>
        <taxon>Decapodiformes</taxon>
        <taxon>Sepiida</taxon>
        <taxon>Sepiina</taxon>
        <taxon>Sepiidae</taxon>
        <taxon>Acanthosepion</taxon>
    </lineage>
</organism>